<dbReference type="PANTHER" id="PTHR48078">
    <property type="entry name" value="THREONINE DEHYDRATASE, MITOCHONDRIAL-RELATED"/>
    <property type="match status" value="1"/>
</dbReference>
<dbReference type="InterPro" id="IPR001926">
    <property type="entry name" value="TrpB-like_PALP"/>
</dbReference>
<sequence>MAPIEAQTEAETGALDAAARIVGEAMAPTPQYAWPLLSARLGVETWVKHDNHTPLGAFKLRGALVHVARLVASRPDLTGLVAATRGNHGQAVAFAARRHGLSATIVVPLGNSADKNAAMRALGATVVECGIDYQAARDHAAVLIAEAGGRAALVPPVSLDIADGAATQALELFRAAPALDRLYVAVGMGSGICGAVRARDALGLQTRIIGVVAEGAPAYALSFAAGRRITTDTATTFADGIACRAPDPFALDIIARGVDRFVTVPEQQIIAAVRAFHDDTHNLAEGAGAAALAGAMADAAAGRLAGCGRVGVVLSGGNIDAALYAQLIAAQAA</sequence>
<evidence type="ECO:0000256" key="1">
    <source>
        <dbReference type="ARBA" id="ARBA00001933"/>
    </source>
</evidence>
<dbReference type="SUPFAM" id="SSF53686">
    <property type="entry name" value="Tryptophan synthase beta subunit-like PLP-dependent enzymes"/>
    <property type="match status" value="1"/>
</dbReference>
<comment type="caution">
    <text evidence="5">The sequence shown here is derived from an EMBL/GenBank/DDBJ whole genome shotgun (WGS) entry which is preliminary data.</text>
</comment>
<name>A0ABU9YSQ5_9PROT</name>
<dbReference type="Pfam" id="PF00291">
    <property type="entry name" value="PALP"/>
    <property type="match status" value="1"/>
</dbReference>
<evidence type="ECO:0000259" key="4">
    <source>
        <dbReference type="Pfam" id="PF00291"/>
    </source>
</evidence>
<evidence type="ECO:0000313" key="6">
    <source>
        <dbReference type="Proteomes" id="UP001413721"/>
    </source>
</evidence>
<dbReference type="Proteomes" id="UP001413721">
    <property type="component" value="Unassembled WGS sequence"/>
</dbReference>
<feature type="domain" description="Tryptophan synthase beta chain-like PALP" evidence="4">
    <location>
        <begin position="25"/>
        <end position="316"/>
    </location>
</feature>
<dbReference type="NCBIfam" id="NF004771">
    <property type="entry name" value="PRK06110.1"/>
    <property type="match status" value="1"/>
</dbReference>
<dbReference type="GO" id="GO:0004794">
    <property type="term" value="F:threonine deaminase activity"/>
    <property type="evidence" value="ECO:0007669"/>
    <property type="project" value="UniProtKB-EC"/>
</dbReference>
<dbReference type="InterPro" id="IPR050147">
    <property type="entry name" value="Ser/Thr_Dehydratase"/>
</dbReference>
<accession>A0ABU9YSQ5</accession>
<evidence type="ECO:0000256" key="3">
    <source>
        <dbReference type="ARBA" id="ARBA00023239"/>
    </source>
</evidence>
<organism evidence="5 6">
    <name type="scientific">Tistrella arctica</name>
    <dbReference type="NCBI Taxonomy" id="3133430"/>
    <lineage>
        <taxon>Bacteria</taxon>
        <taxon>Pseudomonadati</taxon>
        <taxon>Pseudomonadota</taxon>
        <taxon>Alphaproteobacteria</taxon>
        <taxon>Geminicoccales</taxon>
        <taxon>Geminicoccaceae</taxon>
        <taxon>Tistrella</taxon>
    </lineage>
</organism>
<evidence type="ECO:0000313" key="5">
    <source>
        <dbReference type="EMBL" id="MEN2991849.1"/>
    </source>
</evidence>
<evidence type="ECO:0000256" key="2">
    <source>
        <dbReference type="ARBA" id="ARBA00022898"/>
    </source>
</evidence>
<dbReference type="RefSeq" id="WP_345938686.1">
    <property type="nucleotide sequence ID" value="NZ_JBBKTW010000015.1"/>
</dbReference>
<keyword evidence="3 5" id="KW-0456">Lyase</keyword>
<dbReference type="EMBL" id="JBBKTW010000015">
    <property type="protein sequence ID" value="MEN2991849.1"/>
    <property type="molecule type" value="Genomic_DNA"/>
</dbReference>
<dbReference type="Gene3D" id="3.40.50.1100">
    <property type="match status" value="2"/>
</dbReference>
<dbReference type="PANTHER" id="PTHR48078:SF7">
    <property type="entry name" value="BLL6502 PROTEIN"/>
    <property type="match status" value="1"/>
</dbReference>
<gene>
    <name evidence="5" type="ORF">WG926_26290</name>
</gene>
<dbReference type="EC" id="4.3.1.19" evidence="5"/>
<dbReference type="InterPro" id="IPR036052">
    <property type="entry name" value="TrpB-like_PALP_sf"/>
</dbReference>
<reference evidence="5 6" key="1">
    <citation type="submission" date="2024-03" db="EMBL/GenBank/DDBJ databases">
        <title>High-quality draft genome sequencing of Tistrella sp. BH-R2-4.</title>
        <authorList>
            <person name="Dong C."/>
        </authorList>
    </citation>
    <scope>NUCLEOTIDE SEQUENCE [LARGE SCALE GENOMIC DNA]</scope>
    <source>
        <strain evidence="5 6">BH-R2-4</strain>
    </source>
</reference>
<protein>
    <submittedName>
        <fullName evidence="5">Threonine dehydratase</fullName>
        <ecNumber evidence="5">4.3.1.19</ecNumber>
    </submittedName>
</protein>
<keyword evidence="2" id="KW-0663">Pyridoxal phosphate</keyword>
<comment type="cofactor">
    <cofactor evidence="1">
        <name>pyridoxal 5'-phosphate</name>
        <dbReference type="ChEBI" id="CHEBI:597326"/>
    </cofactor>
</comment>
<proteinExistence type="predicted"/>
<keyword evidence="6" id="KW-1185">Reference proteome</keyword>